<dbReference type="Proteomes" id="UP000019149">
    <property type="component" value="Unassembled WGS sequence"/>
</dbReference>
<dbReference type="OrthoDB" id="67688at2759"/>
<dbReference type="GO" id="GO:0016303">
    <property type="term" value="F:1-phosphatidylinositol-3-kinase activity"/>
    <property type="evidence" value="ECO:0007669"/>
    <property type="project" value="TreeGrafter"/>
</dbReference>
<feature type="domain" description="PI3K-RBD" evidence="9">
    <location>
        <begin position="256"/>
        <end position="348"/>
    </location>
</feature>
<evidence type="ECO:0000256" key="1">
    <source>
        <dbReference type="ARBA" id="ARBA00022679"/>
    </source>
</evidence>
<dbReference type="STRING" id="6210.W6UD14"/>
<dbReference type="GO" id="GO:0048015">
    <property type="term" value="P:phosphatidylinositol-mediated signaling"/>
    <property type="evidence" value="ECO:0007669"/>
    <property type="project" value="TreeGrafter"/>
</dbReference>
<keyword evidence="1" id="KW-0808">Transferase</keyword>
<dbReference type="PROSITE" id="PS51547">
    <property type="entry name" value="C2_PI3K"/>
    <property type="match status" value="1"/>
</dbReference>
<dbReference type="InterPro" id="IPR015433">
    <property type="entry name" value="PI3/4_kinase"/>
</dbReference>
<dbReference type="InterPro" id="IPR018936">
    <property type="entry name" value="PI3/4_kinase_CS"/>
</dbReference>
<evidence type="ECO:0000256" key="4">
    <source>
        <dbReference type="ARBA" id="ARBA00022840"/>
    </source>
</evidence>
<evidence type="ECO:0000256" key="2">
    <source>
        <dbReference type="ARBA" id="ARBA00022741"/>
    </source>
</evidence>
<evidence type="ECO:0000259" key="10">
    <source>
        <dbReference type="PROSITE" id="PS51547"/>
    </source>
</evidence>
<dbReference type="GO" id="GO:0005886">
    <property type="term" value="C:plasma membrane"/>
    <property type="evidence" value="ECO:0007669"/>
    <property type="project" value="TreeGrafter"/>
</dbReference>
<proteinExistence type="inferred from homology"/>
<dbReference type="InterPro" id="IPR002420">
    <property type="entry name" value="PI3K-type_C2_dom"/>
</dbReference>
<dbReference type="OMA" id="HISGICH"/>
<dbReference type="PANTHER" id="PTHR10048">
    <property type="entry name" value="PHOSPHATIDYLINOSITOL KINASE"/>
    <property type="match status" value="1"/>
</dbReference>
<feature type="region of interest" description="Disordered" evidence="6">
    <location>
        <begin position="112"/>
        <end position="133"/>
    </location>
</feature>
<dbReference type="RefSeq" id="XP_024350401.1">
    <property type="nucleotide sequence ID" value="XM_024495182.1"/>
</dbReference>
<dbReference type="GO" id="GO:0043491">
    <property type="term" value="P:phosphatidylinositol 3-kinase/protein kinase B signal transduction"/>
    <property type="evidence" value="ECO:0007669"/>
    <property type="project" value="TreeGrafter"/>
</dbReference>
<dbReference type="CDD" id="cd00030">
    <property type="entry name" value="C2"/>
    <property type="match status" value="1"/>
</dbReference>
<dbReference type="SUPFAM" id="SSF54236">
    <property type="entry name" value="Ubiquitin-like"/>
    <property type="match status" value="1"/>
</dbReference>
<dbReference type="SUPFAM" id="SSF48371">
    <property type="entry name" value="ARM repeat"/>
    <property type="match status" value="1"/>
</dbReference>
<evidence type="ECO:0000256" key="3">
    <source>
        <dbReference type="ARBA" id="ARBA00022777"/>
    </source>
</evidence>
<dbReference type="GO" id="GO:0035005">
    <property type="term" value="F:1-phosphatidylinositol-4-phosphate 3-kinase activity"/>
    <property type="evidence" value="ECO:0007669"/>
    <property type="project" value="TreeGrafter"/>
</dbReference>
<feature type="region of interest" description="Disordered" evidence="6">
    <location>
        <begin position="1583"/>
        <end position="1626"/>
    </location>
</feature>
<evidence type="ECO:0000259" key="7">
    <source>
        <dbReference type="PROSITE" id="PS50290"/>
    </source>
</evidence>
<dbReference type="GO" id="GO:0005737">
    <property type="term" value="C:cytoplasm"/>
    <property type="evidence" value="ECO:0007669"/>
    <property type="project" value="TreeGrafter"/>
</dbReference>
<protein>
    <submittedName>
        <fullName evidence="11">Phosphatidylinositol-4-phosphate 3-kinase C2 domain-containing subunit alpha</fullName>
    </submittedName>
</protein>
<dbReference type="SMART" id="SM00146">
    <property type="entry name" value="PI3Kc"/>
    <property type="match status" value="1"/>
</dbReference>
<dbReference type="Gene3D" id="1.10.1070.11">
    <property type="entry name" value="Phosphatidylinositol 3-/4-kinase, catalytic domain"/>
    <property type="match status" value="1"/>
</dbReference>
<dbReference type="InterPro" id="IPR011009">
    <property type="entry name" value="Kinase-like_dom_sf"/>
</dbReference>
<dbReference type="Gene3D" id="1.25.40.70">
    <property type="entry name" value="Phosphatidylinositol 3-kinase, accessory domain (PIK)"/>
    <property type="match status" value="1"/>
</dbReference>
<dbReference type="Pfam" id="PF00613">
    <property type="entry name" value="PI3Ka"/>
    <property type="match status" value="1"/>
</dbReference>
<evidence type="ECO:0000313" key="11">
    <source>
        <dbReference type="EMBL" id="EUB59205.1"/>
    </source>
</evidence>
<dbReference type="Pfam" id="PF00792">
    <property type="entry name" value="PI3K_C2"/>
    <property type="match status" value="1"/>
</dbReference>
<feature type="domain" description="PI3K/PI4K catalytic" evidence="7">
    <location>
        <begin position="1088"/>
        <end position="1397"/>
    </location>
</feature>
<dbReference type="GO" id="GO:0005524">
    <property type="term" value="F:ATP binding"/>
    <property type="evidence" value="ECO:0007669"/>
    <property type="project" value="UniProtKB-KW"/>
</dbReference>
<keyword evidence="3" id="KW-0418">Kinase</keyword>
<evidence type="ECO:0000259" key="8">
    <source>
        <dbReference type="PROSITE" id="PS51545"/>
    </source>
</evidence>
<comment type="caution">
    <text evidence="11">The sequence shown here is derived from an EMBL/GenBank/DDBJ whole genome shotgun (WGS) entry which is preliminary data.</text>
</comment>
<sequence length="1763" mass="199176">MSSLSDDLIAFTDSENVRANSPKTSVLEEFDPLFDLKKKDNAFSKTLRQPLRRTLQHNQSLETNQSVDQCYQTCNNRLGGIFDKDAIWGELEEYALSDKLSKKSSLSHSSALPNLTTVRSTSNPEVKPQQKPQNFSPLQANITIDTSLLNFAKAVENCTPWLPGTKNTFPTPFSVGLESLPAPQPPVSLNAYIFDAIYGSASSYCLRYNIKDSLHDDWHINPGLLVIVDRMPQTAFVAVPGPDGLDNIDLKIYIPMPAYFCNRYIDTVRNWLKERIQTICEPTKVVSTLVKECLERAYGTEKPLKSSEYCLRICGRTDLLHPHARLCDHEYIRDCCRTGSTARLVLEAFSAQEYFLPSVEDKTRKLNLHTAYASDTRIPDKAMIENSVMKISGHIENLRKQVSNLSFSTINATGHTCEMIRKAVVDHISGICHGTAINTLPEAMAAVQNSLYNLMLSRKPRKQQILHQQPLSPRHSTGDNWEEVVMEKLTILEMQVIRQTIAFLKWKQAWYPELRLATVLPAPPVLGNEMECERLLGCQMSMQRECHRMSKCDMPFVMRIGSVIDPADHSDPWNLSERLGAGSCVRVHVILTYAGRPLSTIYTSPLNPAYPRGSKGCVDYACTTPVLRDFHYSRKADFNSGGKIDEWIRFLDFPFRRLPRETLLNVSLIALKKQTEDPSILSNGTLLGWVNVPIFDANGRLRQEVVLAGLWPPVAEGLSPEFRSTFAEPNRSRTAVVIELEFPIYASDFFFPKPPIADDLDTGQAGIFDVEKRHYIELASQILYTPASLLPPAGRRLTDAIGEPKFTTFLADLSQHQLFIDQLWQHRYRLVASSELLTTLLVAAPVCWPEACRRASQPTKKSAHDKILWMFLLSQLYSLIQLSTPLSPAAALRLLLPDVADQFFRHWAVSCISQFPPDGLICYLPCLLEAVNYDLYLDWSGLVSLLLHRSTVSLRFCNALYWSIESMLMSPKWYSQRRLLLLRTAIVWLHGSRLEATWSLQADVLARIRQTAEAVKVAKDKTKYRTLQEGLESIQNFLDSRFKPKELEEGASSPPSVWLRSPPNVPDLPTPDAFRLPYDFGFACRSFKTGACSYITSFTCPIRLTLSGIDGEMRKCIFKVGDDLQMDLLICQLIHVADRIWMNGGMDLCIPHFTVMPTEPKRGLIEPVPDSETLRLINQSSASNPRCKRDQGLLMWLHENNSNDKDRQKAVHNFCHSTVAGSVLTFVLGLGDRHNDNIMMRENGQSFHIDFAKVFGNFQKILSFNRDRSPFILTPDMVEVVKSAEPPSSSSREKEDLPKELVDIPSFVRHCCQAYNLLRKYTFSIMGIMEMPCAAEHNISDASVSLTMHPQAWQMQLPGLERGQIGHVYGNLRRSISDAEAETFFKELIQRSIQSYTAQLNNMIHDKVQRSKKQPSTPEPSESRYVGYVAQGVYLHLQSNKFSPTSNTQPEMGLAKISVTDTALTRNGWYSRPAFKFEIQPENKNPTGAGDDSLRNGFCIVRDAQELKRLAWRLLDSNHKSQPALNLLNRLSELDDQMVNCAQPSPPSAVLLNSLTMALVELIQFHALDPSMMNFWKPTEADLRPDLPQKSSSVTSNPSFSSRSSPPQPQSNRNSTETDKTPPPDYTAVQLTLELSTSCDQLDVYVEQGHEWWLPGDNLTMNAMIDIRGIPNSIRVFPRQCYCMLPSNSPKFNEKFTIELQPNAYKDVILIFTARQMDTSGLKHLIGEAVVPLSSLAQLQPSSSTSVKTTQWYELSRRKFERV</sequence>
<organism evidence="11 12">
    <name type="scientific">Echinococcus granulosus</name>
    <name type="common">Hydatid tapeworm</name>
    <dbReference type="NCBI Taxonomy" id="6210"/>
    <lineage>
        <taxon>Eukaryota</taxon>
        <taxon>Metazoa</taxon>
        <taxon>Spiralia</taxon>
        <taxon>Lophotrochozoa</taxon>
        <taxon>Platyhelminthes</taxon>
        <taxon>Cestoda</taxon>
        <taxon>Eucestoda</taxon>
        <taxon>Cyclophyllidea</taxon>
        <taxon>Taeniidae</taxon>
        <taxon>Echinococcus</taxon>
        <taxon>Echinococcus granulosus group</taxon>
    </lineage>
</organism>
<dbReference type="SMART" id="SM00144">
    <property type="entry name" value="PI3K_rbd"/>
    <property type="match status" value="1"/>
</dbReference>
<reference evidence="11 12" key="1">
    <citation type="journal article" date="2013" name="Nat. Genet.">
        <title>The genome of the hydatid tapeworm Echinococcus granulosus.</title>
        <authorList>
            <person name="Zheng H."/>
            <person name="Zhang W."/>
            <person name="Zhang L."/>
            <person name="Zhang Z."/>
            <person name="Li J."/>
            <person name="Lu G."/>
            <person name="Zhu Y."/>
            <person name="Wang Y."/>
            <person name="Huang Y."/>
            <person name="Liu J."/>
            <person name="Kang H."/>
            <person name="Chen J."/>
            <person name="Wang L."/>
            <person name="Chen A."/>
            <person name="Yu S."/>
            <person name="Gao Z."/>
            <person name="Jin L."/>
            <person name="Gu W."/>
            <person name="Wang Z."/>
            <person name="Zhao L."/>
            <person name="Shi B."/>
            <person name="Wen H."/>
            <person name="Lin R."/>
            <person name="Jones M.K."/>
            <person name="Brejova B."/>
            <person name="Vinar T."/>
            <person name="Zhao G."/>
            <person name="McManus D.P."/>
            <person name="Chen Z."/>
            <person name="Zhou Y."/>
            <person name="Wang S."/>
        </authorList>
    </citation>
    <scope>NUCLEOTIDE SEQUENCE [LARGE SCALE GENOMIC DNA]</scope>
</reference>
<dbReference type="Pfam" id="PF00454">
    <property type="entry name" value="PI3_PI4_kinase"/>
    <property type="match status" value="1"/>
</dbReference>
<dbReference type="InterPro" id="IPR029071">
    <property type="entry name" value="Ubiquitin-like_domsf"/>
</dbReference>
<dbReference type="CTD" id="36341648"/>
<feature type="compositionally biased region" description="Low complexity" evidence="6">
    <location>
        <begin position="1591"/>
        <end position="1615"/>
    </location>
</feature>
<dbReference type="GO" id="GO:0005942">
    <property type="term" value="C:phosphatidylinositol 3-kinase complex"/>
    <property type="evidence" value="ECO:0007669"/>
    <property type="project" value="TreeGrafter"/>
</dbReference>
<evidence type="ECO:0000313" key="12">
    <source>
        <dbReference type="Proteomes" id="UP000019149"/>
    </source>
</evidence>
<accession>W6UD14</accession>
<keyword evidence="2" id="KW-0547">Nucleotide-binding</keyword>
<dbReference type="InterPro" id="IPR042236">
    <property type="entry name" value="PI3K_accessory_sf"/>
</dbReference>
<dbReference type="PROSITE" id="PS51546">
    <property type="entry name" value="PI3K_RBD"/>
    <property type="match status" value="1"/>
</dbReference>
<keyword evidence="12" id="KW-1185">Reference proteome</keyword>
<feature type="domain" description="PIK helical" evidence="8">
    <location>
        <begin position="787"/>
        <end position="988"/>
    </location>
</feature>
<keyword evidence="4" id="KW-0067">ATP-binding</keyword>
<gene>
    <name evidence="11" type="ORF">EGR_05933</name>
</gene>
<dbReference type="GO" id="GO:0016477">
    <property type="term" value="P:cell migration"/>
    <property type="evidence" value="ECO:0007669"/>
    <property type="project" value="TreeGrafter"/>
</dbReference>
<dbReference type="InterPro" id="IPR016024">
    <property type="entry name" value="ARM-type_fold"/>
</dbReference>
<dbReference type="PROSITE" id="PS00916">
    <property type="entry name" value="PI3_4_KINASE_2"/>
    <property type="match status" value="1"/>
</dbReference>
<evidence type="ECO:0000256" key="5">
    <source>
        <dbReference type="PROSITE-ProRule" id="PRU00880"/>
    </source>
</evidence>
<dbReference type="PROSITE" id="PS50290">
    <property type="entry name" value="PI3_4_KINASE_3"/>
    <property type="match status" value="1"/>
</dbReference>
<dbReference type="Pfam" id="PF00794">
    <property type="entry name" value="PI3K_rbd"/>
    <property type="match status" value="1"/>
</dbReference>
<dbReference type="SMART" id="SM00145">
    <property type="entry name" value="PI3Ka"/>
    <property type="match status" value="1"/>
</dbReference>
<feature type="domain" description="C2 PI3K-type" evidence="10">
    <location>
        <begin position="552"/>
        <end position="743"/>
    </location>
</feature>
<evidence type="ECO:0000256" key="6">
    <source>
        <dbReference type="SAM" id="MobiDB-lite"/>
    </source>
</evidence>
<dbReference type="Gene3D" id="2.60.40.150">
    <property type="entry name" value="C2 domain"/>
    <property type="match status" value="2"/>
</dbReference>
<dbReference type="KEGG" id="egl:EGR_05933"/>
<dbReference type="PANTHER" id="PTHR10048:SF14">
    <property type="entry name" value="LD28067P"/>
    <property type="match status" value="1"/>
</dbReference>
<dbReference type="InterPro" id="IPR036940">
    <property type="entry name" value="PI3/4_kinase_cat_sf"/>
</dbReference>
<dbReference type="SUPFAM" id="SSF49562">
    <property type="entry name" value="C2 domain (Calcium/lipid-binding domain, CaLB)"/>
    <property type="match status" value="2"/>
</dbReference>
<dbReference type="SUPFAM" id="SSF56112">
    <property type="entry name" value="Protein kinase-like (PK-like)"/>
    <property type="match status" value="1"/>
</dbReference>
<dbReference type="Gene3D" id="3.30.1010.10">
    <property type="entry name" value="Phosphatidylinositol 3-kinase Catalytic Subunit, Chain A, domain 4"/>
    <property type="match status" value="1"/>
</dbReference>
<dbReference type="PROSITE" id="PS51545">
    <property type="entry name" value="PIK_HELICAL"/>
    <property type="match status" value="1"/>
</dbReference>
<dbReference type="Gene3D" id="3.10.20.90">
    <property type="entry name" value="Phosphatidylinositol 3-kinase Catalytic Subunit, Chain A, domain 1"/>
    <property type="match status" value="1"/>
</dbReference>
<dbReference type="EMBL" id="APAU02000048">
    <property type="protein sequence ID" value="EUB59205.1"/>
    <property type="molecule type" value="Genomic_DNA"/>
</dbReference>
<dbReference type="GeneID" id="36341648"/>
<dbReference type="InterPro" id="IPR000341">
    <property type="entry name" value="PI3K_Ras-bd_dom"/>
</dbReference>
<dbReference type="InterPro" id="IPR035892">
    <property type="entry name" value="C2_domain_sf"/>
</dbReference>
<name>W6UD14_ECHGR</name>
<evidence type="ECO:0000259" key="9">
    <source>
        <dbReference type="PROSITE" id="PS51546"/>
    </source>
</evidence>
<dbReference type="InterPro" id="IPR001263">
    <property type="entry name" value="PI3K_accessory_dom"/>
</dbReference>
<dbReference type="InterPro" id="IPR000403">
    <property type="entry name" value="PI3/4_kinase_cat_dom"/>
</dbReference>
<comment type="similarity">
    <text evidence="5">Belongs to the PI3/PI4-kinase family.</text>
</comment>